<organism evidence="1 2">
    <name type="scientific">Tribolium castaneum</name>
    <name type="common">Red flour beetle</name>
    <dbReference type="NCBI Taxonomy" id="7070"/>
    <lineage>
        <taxon>Eukaryota</taxon>
        <taxon>Metazoa</taxon>
        <taxon>Ecdysozoa</taxon>
        <taxon>Arthropoda</taxon>
        <taxon>Hexapoda</taxon>
        <taxon>Insecta</taxon>
        <taxon>Pterygota</taxon>
        <taxon>Neoptera</taxon>
        <taxon>Endopterygota</taxon>
        <taxon>Coleoptera</taxon>
        <taxon>Polyphaga</taxon>
        <taxon>Cucujiformia</taxon>
        <taxon>Tenebrionidae</taxon>
        <taxon>Tenebrionidae incertae sedis</taxon>
        <taxon>Tribolium</taxon>
    </lineage>
</organism>
<dbReference type="Proteomes" id="UP000007266">
    <property type="component" value="Linkage group 9"/>
</dbReference>
<reference evidence="1 2" key="1">
    <citation type="journal article" date="2008" name="Nature">
        <title>The genome of the model beetle and pest Tribolium castaneum.</title>
        <authorList>
            <consortium name="Tribolium Genome Sequencing Consortium"/>
            <person name="Richards S."/>
            <person name="Gibbs R.A."/>
            <person name="Weinstock G.M."/>
            <person name="Brown S.J."/>
            <person name="Denell R."/>
            <person name="Beeman R.W."/>
            <person name="Gibbs R."/>
            <person name="Beeman R.W."/>
            <person name="Brown S.J."/>
            <person name="Bucher G."/>
            <person name="Friedrich M."/>
            <person name="Grimmelikhuijzen C.J."/>
            <person name="Klingler M."/>
            <person name="Lorenzen M."/>
            <person name="Richards S."/>
            <person name="Roth S."/>
            <person name="Schroder R."/>
            <person name="Tautz D."/>
            <person name="Zdobnov E.M."/>
            <person name="Muzny D."/>
            <person name="Gibbs R.A."/>
            <person name="Weinstock G.M."/>
            <person name="Attaway T."/>
            <person name="Bell S."/>
            <person name="Buhay C.J."/>
            <person name="Chandrabose M.N."/>
            <person name="Chavez D."/>
            <person name="Clerk-Blankenburg K.P."/>
            <person name="Cree A."/>
            <person name="Dao M."/>
            <person name="Davis C."/>
            <person name="Chacko J."/>
            <person name="Dinh H."/>
            <person name="Dugan-Rocha S."/>
            <person name="Fowler G."/>
            <person name="Garner T.T."/>
            <person name="Garnes J."/>
            <person name="Gnirke A."/>
            <person name="Hawes A."/>
            <person name="Hernandez J."/>
            <person name="Hines S."/>
            <person name="Holder M."/>
            <person name="Hume J."/>
            <person name="Jhangiani S.N."/>
            <person name="Joshi V."/>
            <person name="Khan Z.M."/>
            <person name="Jackson L."/>
            <person name="Kovar C."/>
            <person name="Kowis A."/>
            <person name="Lee S."/>
            <person name="Lewis L.R."/>
            <person name="Margolis J."/>
            <person name="Morgan M."/>
            <person name="Nazareth L.V."/>
            <person name="Nguyen N."/>
            <person name="Okwuonu G."/>
            <person name="Parker D."/>
            <person name="Richards S."/>
            <person name="Ruiz S.J."/>
            <person name="Santibanez J."/>
            <person name="Savard J."/>
            <person name="Scherer S.E."/>
            <person name="Schneider B."/>
            <person name="Sodergren E."/>
            <person name="Tautz D."/>
            <person name="Vattahil S."/>
            <person name="Villasana D."/>
            <person name="White C.S."/>
            <person name="Wright R."/>
            <person name="Park Y."/>
            <person name="Beeman R.W."/>
            <person name="Lord J."/>
            <person name="Oppert B."/>
            <person name="Lorenzen M."/>
            <person name="Brown S."/>
            <person name="Wang L."/>
            <person name="Savard J."/>
            <person name="Tautz D."/>
            <person name="Richards S."/>
            <person name="Weinstock G."/>
            <person name="Gibbs R.A."/>
            <person name="Liu Y."/>
            <person name="Worley K."/>
            <person name="Weinstock G."/>
            <person name="Elsik C.G."/>
            <person name="Reese J.T."/>
            <person name="Elhaik E."/>
            <person name="Landan G."/>
            <person name="Graur D."/>
            <person name="Arensburger P."/>
            <person name="Atkinson P."/>
            <person name="Beeman R.W."/>
            <person name="Beidler J."/>
            <person name="Brown S.J."/>
            <person name="Demuth J.P."/>
            <person name="Drury D.W."/>
            <person name="Du Y.Z."/>
            <person name="Fujiwara H."/>
            <person name="Lorenzen M."/>
            <person name="Maselli V."/>
            <person name="Osanai M."/>
            <person name="Park Y."/>
            <person name="Robertson H.M."/>
            <person name="Tu Z."/>
            <person name="Wang J.J."/>
            <person name="Wang S."/>
            <person name="Richards S."/>
            <person name="Song H."/>
            <person name="Zhang L."/>
            <person name="Sodergren E."/>
            <person name="Werner D."/>
            <person name="Stanke M."/>
            <person name="Morgenstern B."/>
            <person name="Solovyev V."/>
            <person name="Kosarev P."/>
            <person name="Brown G."/>
            <person name="Chen H.C."/>
            <person name="Ermolaeva O."/>
            <person name="Hlavina W."/>
            <person name="Kapustin Y."/>
            <person name="Kiryutin B."/>
            <person name="Kitts P."/>
            <person name="Maglott D."/>
            <person name="Pruitt K."/>
            <person name="Sapojnikov V."/>
            <person name="Souvorov A."/>
            <person name="Mackey A.J."/>
            <person name="Waterhouse R.M."/>
            <person name="Wyder S."/>
            <person name="Zdobnov E.M."/>
            <person name="Zdobnov E.M."/>
            <person name="Wyder S."/>
            <person name="Kriventseva E.V."/>
            <person name="Kadowaki T."/>
            <person name="Bork P."/>
            <person name="Aranda M."/>
            <person name="Bao R."/>
            <person name="Beermann A."/>
            <person name="Berns N."/>
            <person name="Bolognesi R."/>
            <person name="Bonneton F."/>
            <person name="Bopp D."/>
            <person name="Brown S.J."/>
            <person name="Bucher G."/>
            <person name="Butts T."/>
            <person name="Chaumot A."/>
            <person name="Denell R.E."/>
            <person name="Ferrier D.E."/>
            <person name="Friedrich M."/>
            <person name="Gordon C.M."/>
            <person name="Jindra M."/>
            <person name="Klingler M."/>
            <person name="Lan Q."/>
            <person name="Lattorff H.M."/>
            <person name="Laudet V."/>
            <person name="von Levetsow C."/>
            <person name="Liu Z."/>
            <person name="Lutz R."/>
            <person name="Lynch J.A."/>
            <person name="da Fonseca R.N."/>
            <person name="Posnien N."/>
            <person name="Reuter R."/>
            <person name="Roth S."/>
            <person name="Savard J."/>
            <person name="Schinko J.B."/>
            <person name="Schmitt C."/>
            <person name="Schoppmeier M."/>
            <person name="Schroder R."/>
            <person name="Shippy T.D."/>
            <person name="Simonnet F."/>
            <person name="Marques-Souza H."/>
            <person name="Tautz D."/>
            <person name="Tomoyasu Y."/>
            <person name="Trauner J."/>
            <person name="Van der Zee M."/>
            <person name="Vervoort M."/>
            <person name="Wittkopp N."/>
            <person name="Wimmer E.A."/>
            <person name="Yang X."/>
            <person name="Jones A.K."/>
            <person name="Sattelle D.B."/>
            <person name="Ebert P.R."/>
            <person name="Nelson D."/>
            <person name="Scott J.G."/>
            <person name="Beeman R.W."/>
            <person name="Muthukrishnan S."/>
            <person name="Kramer K.J."/>
            <person name="Arakane Y."/>
            <person name="Beeman R.W."/>
            <person name="Zhu Q."/>
            <person name="Hogenkamp D."/>
            <person name="Dixit R."/>
            <person name="Oppert B."/>
            <person name="Jiang H."/>
            <person name="Zou Z."/>
            <person name="Marshall J."/>
            <person name="Elpidina E."/>
            <person name="Vinokurov K."/>
            <person name="Oppert C."/>
            <person name="Zou Z."/>
            <person name="Evans J."/>
            <person name="Lu Z."/>
            <person name="Zhao P."/>
            <person name="Sumathipala N."/>
            <person name="Altincicek B."/>
            <person name="Vilcinskas A."/>
            <person name="Williams M."/>
            <person name="Hultmark D."/>
            <person name="Hetru C."/>
            <person name="Jiang H."/>
            <person name="Grimmelikhuijzen C.J."/>
            <person name="Hauser F."/>
            <person name="Cazzamali G."/>
            <person name="Williamson M."/>
            <person name="Park Y."/>
            <person name="Li B."/>
            <person name="Tanaka Y."/>
            <person name="Predel R."/>
            <person name="Neupert S."/>
            <person name="Schachtner J."/>
            <person name="Verleyen P."/>
            <person name="Raible F."/>
            <person name="Bork P."/>
            <person name="Friedrich M."/>
            <person name="Walden K.K."/>
            <person name="Robertson H.M."/>
            <person name="Angeli S."/>
            <person name="Foret S."/>
            <person name="Bucher G."/>
            <person name="Schuetz S."/>
            <person name="Maleszka R."/>
            <person name="Wimmer E.A."/>
            <person name="Beeman R.W."/>
            <person name="Lorenzen M."/>
            <person name="Tomoyasu Y."/>
            <person name="Miller S.C."/>
            <person name="Grossmann D."/>
            <person name="Bucher G."/>
        </authorList>
    </citation>
    <scope>NUCLEOTIDE SEQUENCE [LARGE SCALE GENOMIC DNA]</scope>
    <source>
        <strain evidence="1 2">Georgia GA2</strain>
    </source>
</reference>
<name>A0A139WCH1_TRICA</name>
<evidence type="ECO:0000313" key="1">
    <source>
        <dbReference type="EMBL" id="KYB25623.1"/>
    </source>
</evidence>
<dbReference type="InParanoid" id="A0A139WCH1"/>
<protein>
    <submittedName>
        <fullName evidence="1">Uncharacterized protein</fullName>
    </submittedName>
</protein>
<proteinExistence type="predicted"/>
<gene>
    <name evidence="1" type="primary">AUGUSTUS-3.0.2_34264</name>
    <name evidence="1" type="ORF">TcasGA2_TC034264</name>
</gene>
<sequence length="39" mass="4761">MNTNQTFSFQALTNKQPDTILINCSWVKKYTRYTYYNTY</sequence>
<reference evidence="1 2" key="2">
    <citation type="journal article" date="2010" name="Nucleic Acids Res.">
        <title>BeetleBase in 2010: revisions to provide comprehensive genomic information for Tribolium castaneum.</title>
        <authorList>
            <person name="Kim H.S."/>
            <person name="Murphy T."/>
            <person name="Xia J."/>
            <person name="Caragea D."/>
            <person name="Park Y."/>
            <person name="Beeman R.W."/>
            <person name="Lorenzen M.D."/>
            <person name="Butcher S."/>
            <person name="Manak J.R."/>
            <person name="Brown S.J."/>
        </authorList>
    </citation>
    <scope>GENOME REANNOTATION</scope>
    <source>
        <strain evidence="1 2">Georgia GA2</strain>
    </source>
</reference>
<evidence type="ECO:0000313" key="2">
    <source>
        <dbReference type="Proteomes" id="UP000007266"/>
    </source>
</evidence>
<dbReference type="EMBL" id="KQ971368">
    <property type="protein sequence ID" value="KYB25623.1"/>
    <property type="molecule type" value="Genomic_DNA"/>
</dbReference>
<accession>A0A139WCH1</accession>
<dbReference type="AlphaFoldDB" id="A0A139WCH1"/>
<keyword evidence="2" id="KW-1185">Reference proteome</keyword>